<dbReference type="RefSeq" id="WP_074813897.1">
    <property type="nucleotide sequence ID" value="NZ_FOJX01000003.1"/>
</dbReference>
<proteinExistence type="predicted"/>
<gene>
    <name evidence="1" type="ORF">SAMN05216587_10337</name>
</gene>
<protein>
    <submittedName>
        <fullName evidence="1">Uncharacterized protein</fullName>
    </submittedName>
</protein>
<evidence type="ECO:0000313" key="2">
    <source>
        <dbReference type="Proteomes" id="UP000183843"/>
    </source>
</evidence>
<sequence>MLYTKNVSGLTGADEVDILILLGMLKTTAVFERTATGAGLQGKCLAYLAPIPKNVAKEGDYLGQFDQSKAV</sequence>
<dbReference type="AlphaFoldDB" id="A0A1I0WJ08"/>
<dbReference type="EMBL" id="FOJX01000003">
    <property type="protein sequence ID" value="SFA88755.1"/>
    <property type="molecule type" value="Genomic_DNA"/>
</dbReference>
<organism evidence="1 2">
    <name type="scientific">Selenomonas ruminantium</name>
    <dbReference type="NCBI Taxonomy" id="971"/>
    <lineage>
        <taxon>Bacteria</taxon>
        <taxon>Bacillati</taxon>
        <taxon>Bacillota</taxon>
        <taxon>Negativicutes</taxon>
        <taxon>Selenomonadales</taxon>
        <taxon>Selenomonadaceae</taxon>
        <taxon>Selenomonas</taxon>
    </lineage>
</organism>
<reference evidence="1 2" key="1">
    <citation type="submission" date="2016-10" db="EMBL/GenBank/DDBJ databases">
        <authorList>
            <person name="de Groot N.N."/>
        </authorList>
    </citation>
    <scope>NUCLEOTIDE SEQUENCE [LARGE SCALE GENOMIC DNA]</scope>
    <source>
        <strain evidence="1 2">L14</strain>
    </source>
</reference>
<name>A0A1I0WJ08_SELRU</name>
<evidence type="ECO:0000313" key="1">
    <source>
        <dbReference type="EMBL" id="SFA88755.1"/>
    </source>
</evidence>
<accession>A0A1I0WJ08</accession>
<dbReference type="Proteomes" id="UP000183843">
    <property type="component" value="Unassembled WGS sequence"/>
</dbReference>